<gene>
    <name evidence="2" type="ORF">Gasu_53300</name>
</gene>
<evidence type="ECO:0000313" key="2">
    <source>
        <dbReference type="EMBL" id="EME27110.1"/>
    </source>
</evidence>
<sequence>MFCAILKRSSWKKPWLPLSTGLFLRSSKTLLQKRITKETLDDFTNDELFEYIKERTSRPGQYPLHYEKLRQYCYRVRTPEEFDRAYELIFDYHKKLLPVHGKVSRQLIESEVRFGNPKRAVKAIEYWRFLGMKPGIYGFSVLLTALSKQGDVESMKKLWYSSLDGCVELNTHMLTEYVRRFAKVKAYEMVEEVLKIAKERNVRLRTPGFLVLASTKLQDGRPEEALQVLDRMKEFGCLDNSSTKAMRKEIEDLATQKLSTNSNKEEK</sequence>
<dbReference type="Gramene" id="EME27110">
    <property type="protein sequence ID" value="EME27110"/>
    <property type="gene ID" value="Gasu_53300"/>
</dbReference>
<evidence type="ECO:0000256" key="1">
    <source>
        <dbReference type="ARBA" id="ARBA00022737"/>
    </source>
</evidence>
<dbReference type="KEGG" id="gsl:Gasu_53300"/>
<dbReference type="GeneID" id="17086042"/>
<accession>M2WT82</accession>
<evidence type="ECO:0008006" key="4">
    <source>
        <dbReference type="Google" id="ProtNLM"/>
    </source>
</evidence>
<dbReference type="InterPro" id="IPR002885">
    <property type="entry name" value="PPR_rpt"/>
</dbReference>
<dbReference type="AlphaFoldDB" id="M2WT82"/>
<reference evidence="3" key="1">
    <citation type="journal article" date="2013" name="Science">
        <title>Gene transfer from bacteria and archaea facilitated evolution of an extremophilic eukaryote.</title>
        <authorList>
            <person name="Schonknecht G."/>
            <person name="Chen W.H."/>
            <person name="Ternes C.M."/>
            <person name="Barbier G.G."/>
            <person name="Shrestha R.P."/>
            <person name="Stanke M."/>
            <person name="Brautigam A."/>
            <person name="Baker B.J."/>
            <person name="Banfield J.F."/>
            <person name="Garavito R.M."/>
            <person name="Carr K."/>
            <person name="Wilkerson C."/>
            <person name="Rensing S.A."/>
            <person name="Gagneul D."/>
            <person name="Dickenson N.E."/>
            <person name="Oesterhelt C."/>
            <person name="Lercher M.J."/>
            <person name="Weber A.P."/>
        </authorList>
    </citation>
    <scope>NUCLEOTIDE SEQUENCE [LARGE SCALE GENOMIC DNA]</scope>
    <source>
        <strain evidence="3">074W</strain>
    </source>
</reference>
<dbReference type="NCBIfam" id="TIGR00756">
    <property type="entry name" value="PPR"/>
    <property type="match status" value="1"/>
</dbReference>
<organism evidence="2 3">
    <name type="scientific">Galdieria sulphuraria</name>
    <name type="common">Red alga</name>
    <dbReference type="NCBI Taxonomy" id="130081"/>
    <lineage>
        <taxon>Eukaryota</taxon>
        <taxon>Rhodophyta</taxon>
        <taxon>Bangiophyceae</taxon>
        <taxon>Galdieriales</taxon>
        <taxon>Galdieriaceae</taxon>
        <taxon>Galdieria</taxon>
    </lineage>
</organism>
<dbReference type="InterPro" id="IPR011990">
    <property type="entry name" value="TPR-like_helical_dom_sf"/>
</dbReference>
<dbReference type="OrthoDB" id="185373at2759"/>
<keyword evidence="3" id="KW-1185">Reference proteome</keyword>
<protein>
    <recommendedName>
        <fullName evidence="4">Pentatricopeptide (PPR) repeat-containing protein</fullName>
    </recommendedName>
</protein>
<proteinExistence type="predicted"/>
<evidence type="ECO:0000313" key="3">
    <source>
        <dbReference type="Proteomes" id="UP000030680"/>
    </source>
</evidence>
<dbReference type="Pfam" id="PF01535">
    <property type="entry name" value="PPR"/>
    <property type="match status" value="1"/>
</dbReference>
<name>M2WT82_GALSU</name>
<dbReference type="Proteomes" id="UP000030680">
    <property type="component" value="Unassembled WGS sequence"/>
</dbReference>
<keyword evidence="1" id="KW-0677">Repeat</keyword>
<dbReference type="PANTHER" id="PTHR47936:SF1">
    <property type="entry name" value="PENTATRICOPEPTIDE REPEAT-CONTAINING PROTEIN GUN1, CHLOROPLASTIC"/>
    <property type="match status" value="1"/>
</dbReference>
<dbReference type="EMBL" id="KB454537">
    <property type="protein sequence ID" value="EME27110.1"/>
    <property type="molecule type" value="Genomic_DNA"/>
</dbReference>
<dbReference type="PANTHER" id="PTHR47936">
    <property type="entry name" value="PPR_LONG DOMAIN-CONTAINING PROTEIN"/>
    <property type="match status" value="1"/>
</dbReference>
<dbReference type="RefSeq" id="XP_005703630.1">
    <property type="nucleotide sequence ID" value="XM_005703573.1"/>
</dbReference>
<dbReference type="Gene3D" id="1.25.40.10">
    <property type="entry name" value="Tetratricopeptide repeat domain"/>
    <property type="match status" value="1"/>
</dbReference>